<evidence type="ECO:0000259" key="3">
    <source>
        <dbReference type="SMART" id="SM00563"/>
    </source>
</evidence>
<dbReference type="SMART" id="SM00563">
    <property type="entry name" value="PlsC"/>
    <property type="match status" value="1"/>
</dbReference>
<dbReference type="KEGG" id="caml:H6X83_07320"/>
<dbReference type="InterPro" id="IPR002123">
    <property type="entry name" value="Plipid/glycerol_acylTrfase"/>
</dbReference>
<dbReference type="RefSeq" id="WP_212505857.1">
    <property type="nucleotide sequence ID" value="NZ_CP060696.1"/>
</dbReference>
<dbReference type="PANTHER" id="PTHR10434:SF11">
    <property type="entry name" value="1-ACYL-SN-GLYCEROL-3-PHOSPHATE ACYLTRANSFERASE"/>
    <property type="match status" value="1"/>
</dbReference>
<protein>
    <submittedName>
        <fullName evidence="4">1-acyl-sn-glycerol-3-phosphate acyltransferase</fullName>
    </submittedName>
</protein>
<name>A0A7G9WDM8_9FIRM</name>
<keyword evidence="5" id="KW-1185">Reference proteome</keyword>
<keyword evidence="1 4" id="KW-0808">Transferase</keyword>
<dbReference type="CDD" id="cd07989">
    <property type="entry name" value="LPLAT_AGPAT-like"/>
    <property type="match status" value="1"/>
</dbReference>
<evidence type="ECO:0000313" key="5">
    <source>
        <dbReference type="Proteomes" id="UP000516046"/>
    </source>
</evidence>
<dbReference type="GO" id="GO:0006654">
    <property type="term" value="P:phosphatidic acid biosynthetic process"/>
    <property type="evidence" value="ECO:0007669"/>
    <property type="project" value="TreeGrafter"/>
</dbReference>
<dbReference type="EMBL" id="CP060696">
    <property type="protein sequence ID" value="QNO16790.1"/>
    <property type="molecule type" value="Genomic_DNA"/>
</dbReference>
<dbReference type="SUPFAM" id="SSF69593">
    <property type="entry name" value="Glycerol-3-phosphate (1)-acyltransferase"/>
    <property type="match status" value="1"/>
</dbReference>
<reference evidence="4 5" key="1">
    <citation type="submission" date="2020-08" db="EMBL/GenBank/DDBJ databases">
        <authorList>
            <person name="Ren C."/>
            <person name="Gu Y."/>
            <person name="Xu Y."/>
        </authorList>
    </citation>
    <scope>NUCLEOTIDE SEQUENCE [LARGE SCALE GENOMIC DNA]</scope>
    <source>
        <strain evidence="4 5">LBM18003</strain>
    </source>
</reference>
<evidence type="ECO:0000256" key="1">
    <source>
        <dbReference type="ARBA" id="ARBA00022679"/>
    </source>
</evidence>
<sequence>MKRPLFLFRLIYQFLLRVTSPFGVLLLRIRFHGLRNVPKKGPYILCCNHRSVIDPYMIAMAVPQHLYFMAKRELFTDHGPLASGFLHAMGAFPVQRDSADIQSLRSAEEILKRGDALAIFPQGRVVFDNTSFRPKAGAALIAARTGMPILPVSIWCKGAWRFGKRVTVRVGQMLPAQIFSGSEKSRKLLHESAKLLADRINHQLEEGHGF</sequence>
<evidence type="ECO:0000256" key="2">
    <source>
        <dbReference type="ARBA" id="ARBA00023315"/>
    </source>
</evidence>
<dbReference type="Pfam" id="PF01553">
    <property type="entry name" value="Acyltransferase"/>
    <property type="match status" value="1"/>
</dbReference>
<dbReference type="GO" id="GO:0003841">
    <property type="term" value="F:1-acylglycerol-3-phosphate O-acyltransferase activity"/>
    <property type="evidence" value="ECO:0007669"/>
    <property type="project" value="TreeGrafter"/>
</dbReference>
<keyword evidence="2 4" id="KW-0012">Acyltransferase</keyword>
<accession>A0A7G9WDM8</accession>
<dbReference type="PANTHER" id="PTHR10434">
    <property type="entry name" value="1-ACYL-SN-GLYCEROL-3-PHOSPHATE ACYLTRANSFERASE"/>
    <property type="match status" value="1"/>
</dbReference>
<organism evidence="4 5">
    <name type="scientific">Caproicibacterium amylolyticum</name>
    <dbReference type="NCBI Taxonomy" id="2766537"/>
    <lineage>
        <taxon>Bacteria</taxon>
        <taxon>Bacillati</taxon>
        <taxon>Bacillota</taxon>
        <taxon>Clostridia</taxon>
        <taxon>Eubacteriales</taxon>
        <taxon>Oscillospiraceae</taxon>
        <taxon>Caproicibacterium</taxon>
    </lineage>
</organism>
<proteinExistence type="predicted"/>
<gene>
    <name evidence="4" type="ORF">H6X83_07320</name>
</gene>
<dbReference type="Proteomes" id="UP000516046">
    <property type="component" value="Chromosome"/>
</dbReference>
<evidence type="ECO:0000313" key="4">
    <source>
        <dbReference type="EMBL" id="QNO16790.1"/>
    </source>
</evidence>
<dbReference type="AlphaFoldDB" id="A0A7G9WDM8"/>
<feature type="domain" description="Phospholipid/glycerol acyltransferase" evidence="3">
    <location>
        <begin position="43"/>
        <end position="157"/>
    </location>
</feature>